<dbReference type="PANTHER" id="PTHR34138:SF1">
    <property type="entry name" value="CELL SHAPE-DETERMINING PROTEIN MREC"/>
    <property type="match status" value="1"/>
</dbReference>
<keyword evidence="5" id="KW-0175">Coiled coil</keyword>
<dbReference type="GO" id="GO:0005886">
    <property type="term" value="C:plasma membrane"/>
    <property type="evidence" value="ECO:0007669"/>
    <property type="project" value="TreeGrafter"/>
</dbReference>
<dbReference type="Gene3D" id="2.40.10.350">
    <property type="entry name" value="Rod shape-determining protein MreC, domain 2"/>
    <property type="match status" value="1"/>
</dbReference>
<protein>
    <recommendedName>
        <fullName evidence="2">Cell shape-determining protein MreC</fullName>
    </recommendedName>
    <alternativeName>
        <fullName evidence="4">Cell shape protein MreC</fullName>
    </alternativeName>
</protein>
<evidence type="ECO:0000256" key="2">
    <source>
        <dbReference type="ARBA" id="ARBA00013855"/>
    </source>
</evidence>
<reference evidence="7" key="1">
    <citation type="submission" date="2016-10" db="EMBL/GenBank/DDBJ databases">
        <authorList>
            <person name="de Groot N.N."/>
        </authorList>
    </citation>
    <scope>NUCLEOTIDE SEQUENCE</scope>
</reference>
<sequence length="265" mass="29798">MNFLKTFIPIIVAIFLILFDYKFSYLNQLRQSVATAISPIYMVVSLPGKLYTWIDEQGTSKDQLLNNNQNLNSELLKLQARLQQTDALILENKKLKALLESSYTLDQNIFTTARIEQVSRSRLKKQIIINKGSNDHLKVGQIALGAKGIIGQITQVTPTNASILMASDPTQHIPVKNARNGIQGVSQGVAENQFLIRIKFIESDLDIQIDDIFLSSALGGKFPNGYPLGKVIHVEQHTDESFLHIVLEPIQKTQNLEFVIILEER</sequence>
<comment type="similarity">
    <text evidence="1">Belongs to the MreC family.</text>
</comment>
<evidence type="ECO:0000313" key="7">
    <source>
        <dbReference type="EMBL" id="SFV76770.1"/>
    </source>
</evidence>
<dbReference type="EMBL" id="FPHR01000006">
    <property type="protein sequence ID" value="SFV76770.1"/>
    <property type="molecule type" value="Genomic_DNA"/>
</dbReference>
<proteinExistence type="inferred from homology"/>
<dbReference type="PIRSF" id="PIRSF038471">
    <property type="entry name" value="MreC"/>
    <property type="match status" value="1"/>
</dbReference>
<evidence type="ECO:0000256" key="1">
    <source>
        <dbReference type="ARBA" id="ARBA00009369"/>
    </source>
</evidence>
<gene>
    <name evidence="7" type="ORF">MNB_SUP05-4-427</name>
</gene>
<evidence type="ECO:0000259" key="6">
    <source>
        <dbReference type="Pfam" id="PF04085"/>
    </source>
</evidence>
<accession>A0A1W1D8F6</accession>
<feature type="coiled-coil region" evidence="5">
    <location>
        <begin position="54"/>
        <end position="88"/>
    </location>
</feature>
<dbReference type="InterPro" id="IPR007221">
    <property type="entry name" value="MreC"/>
</dbReference>
<dbReference type="InterPro" id="IPR055342">
    <property type="entry name" value="MreC_beta-barrel_core"/>
</dbReference>
<dbReference type="InterPro" id="IPR042177">
    <property type="entry name" value="Cell/Rod_1"/>
</dbReference>
<evidence type="ECO:0000256" key="5">
    <source>
        <dbReference type="SAM" id="Coils"/>
    </source>
</evidence>
<evidence type="ECO:0000256" key="3">
    <source>
        <dbReference type="ARBA" id="ARBA00022960"/>
    </source>
</evidence>
<dbReference type="GO" id="GO:0008360">
    <property type="term" value="P:regulation of cell shape"/>
    <property type="evidence" value="ECO:0007669"/>
    <property type="project" value="UniProtKB-KW"/>
</dbReference>
<dbReference type="NCBIfam" id="TIGR00219">
    <property type="entry name" value="mreC"/>
    <property type="match status" value="1"/>
</dbReference>
<name>A0A1W1D8F6_9ZZZZ</name>
<dbReference type="InterPro" id="IPR042175">
    <property type="entry name" value="Cell/Rod_MreC_2"/>
</dbReference>
<dbReference type="Gene3D" id="2.40.10.340">
    <property type="entry name" value="Rod shape-determining protein MreC, domain 1"/>
    <property type="match status" value="1"/>
</dbReference>
<organism evidence="7">
    <name type="scientific">hydrothermal vent metagenome</name>
    <dbReference type="NCBI Taxonomy" id="652676"/>
    <lineage>
        <taxon>unclassified sequences</taxon>
        <taxon>metagenomes</taxon>
        <taxon>ecological metagenomes</taxon>
    </lineage>
</organism>
<dbReference type="AlphaFoldDB" id="A0A1W1D8F6"/>
<keyword evidence="3" id="KW-0133">Cell shape</keyword>
<feature type="domain" description="Rod shape-determining protein MreC beta-barrel core" evidence="6">
    <location>
        <begin position="118"/>
        <end position="262"/>
    </location>
</feature>
<dbReference type="Pfam" id="PF04085">
    <property type="entry name" value="MreC"/>
    <property type="match status" value="1"/>
</dbReference>
<dbReference type="PANTHER" id="PTHR34138">
    <property type="entry name" value="CELL SHAPE-DETERMINING PROTEIN MREC"/>
    <property type="match status" value="1"/>
</dbReference>
<evidence type="ECO:0000256" key="4">
    <source>
        <dbReference type="ARBA" id="ARBA00032089"/>
    </source>
</evidence>